<evidence type="ECO:0000256" key="1">
    <source>
        <dbReference type="SAM" id="Coils"/>
    </source>
</evidence>
<name>A0AAV3YBP8_9GAST</name>
<evidence type="ECO:0000256" key="2">
    <source>
        <dbReference type="SAM" id="MobiDB-lite"/>
    </source>
</evidence>
<feature type="coiled-coil region" evidence="1">
    <location>
        <begin position="547"/>
        <end position="585"/>
    </location>
</feature>
<feature type="compositionally biased region" description="Acidic residues" evidence="2">
    <location>
        <begin position="55"/>
        <end position="85"/>
    </location>
</feature>
<protein>
    <submittedName>
        <fullName evidence="3">Uncharacterized protein</fullName>
    </submittedName>
</protein>
<keyword evidence="1" id="KW-0175">Coiled coil</keyword>
<feature type="compositionally biased region" description="Low complexity" evidence="2">
    <location>
        <begin position="529"/>
        <end position="539"/>
    </location>
</feature>
<dbReference type="Proteomes" id="UP000735302">
    <property type="component" value="Unassembled WGS sequence"/>
</dbReference>
<feature type="region of interest" description="Disordered" evidence="2">
    <location>
        <begin position="609"/>
        <end position="708"/>
    </location>
</feature>
<feature type="compositionally biased region" description="Low complexity" evidence="2">
    <location>
        <begin position="507"/>
        <end position="521"/>
    </location>
</feature>
<feature type="compositionally biased region" description="Basic and acidic residues" evidence="2">
    <location>
        <begin position="441"/>
        <end position="457"/>
    </location>
</feature>
<evidence type="ECO:0000313" key="4">
    <source>
        <dbReference type="Proteomes" id="UP000735302"/>
    </source>
</evidence>
<feature type="compositionally biased region" description="Acidic residues" evidence="2">
    <location>
        <begin position="101"/>
        <end position="119"/>
    </location>
</feature>
<sequence>MSSEGNTNDAGEILDELGSSFMEAPEGAEANESLDINEIGSSEPVTEEDKNVEDAGNEVEDPQDGFIDEEIQEAEAQEIEEEAEVEAIVLDADADTQIQEGDTEIVAAEEEKEASVTEDETPKKSDSEKNAEESKESVAKKKEDQEEEDDAEENEETDKKMAEKFDPNQMPQVNVATLAVRRWQVKVYPLRPSDFMSGAISRVFKQAKESLLYLYTAGNNGKFSNGKAELYMSTISQAAKVMNNLIKMDFFHPETNVKIIRKNDMGVVIEKAYMRFDTKMTSLLCQPSSSVRRVGSKRERVIGSVFLKNLPDGATKDMLRVMFPFAAEINFNPEKFKDSTARLVLSNRNGVIPCLKAFSKVELGGNILELRPLEKRKRADDIPKKVSDGEKQKEEEKSSESTKDVSKSPAKKDDAKSSSEKETTKKGPSGDSSDQAQQSQKDQRKPSTTVKKPDVKRPGGNSEASQPRLSRSARKQQNRFVNQRWQDRMTGLNNRRGNLRSPGNHMAGRGSSFAGSRSRFGPGDGGMSGRSPGRMGVSGISRPEPVNTEMTKEMMQLQAQLSVAIKNQMSMLSQTQLALEQAKRDAAANTAAAAAAAMGVGNTGMGFSRGMDVSQGDQYSRLADQPRRNQAESGNRQRSENRNRARDRRNSHGSGRGSNRGNRDSRSSNFAGKRSLARTNFDSDAYDDVPYPKRSNLGFGSSTQGRSWAEETEDLDLFGGRSRLSAGAYGGAAADYGDDQGYGGAYNSR</sequence>
<feature type="compositionally biased region" description="Basic and acidic residues" evidence="2">
    <location>
        <begin position="624"/>
        <end position="650"/>
    </location>
</feature>
<evidence type="ECO:0000313" key="3">
    <source>
        <dbReference type="EMBL" id="GFN79856.1"/>
    </source>
</evidence>
<feature type="compositionally biased region" description="Basic and acidic residues" evidence="2">
    <location>
        <begin position="120"/>
        <end position="144"/>
    </location>
</feature>
<feature type="compositionally biased region" description="Acidic residues" evidence="2">
    <location>
        <begin position="145"/>
        <end position="156"/>
    </location>
</feature>
<feature type="compositionally biased region" description="Basic and acidic residues" evidence="2">
    <location>
        <begin position="380"/>
        <end position="425"/>
    </location>
</feature>
<comment type="caution">
    <text evidence="3">The sequence shown here is derived from an EMBL/GenBank/DDBJ whole genome shotgun (WGS) entry which is preliminary data.</text>
</comment>
<accession>A0AAV3YBP8</accession>
<proteinExistence type="predicted"/>
<keyword evidence="4" id="KW-1185">Reference proteome</keyword>
<feature type="region of interest" description="Disordered" evidence="2">
    <location>
        <begin position="1"/>
        <end position="168"/>
    </location>
</feature>
<dbReference type="AlphaFoldDB" id="A0AAV3YBP8"/>
<dbReference type="EMBL" id="BLXT01000744">
    <property type="protein sequence ID" value="GFN79856.1"/>
    <property type="molecule type" value="Genomic_DNA"/>
</dbReference>
<organism evidence="3 4">
    <name type="scientific">Plakobranchus ocellatus</name>
    <dbReference type="NCBI Taxonomy" id="259542"/>
    <lineage>
        <taxon>Eukaryota</taxon>
        <taxon>Metazoa</taxon>
        <taxon>Spiralia</taxon>
        <taxon>Lophotrochozoa</taxon>
        <taxon>Mollusca</taxon>
        <taxon>Gastropoda</taxon>
        <taxon>Heterobranchia</taxon>
        <taxon>Euthyneura</taxon>
        <taxon>Panpulmonata</taxon>
        <taxon>Sacoglossa</taxon>
        <taxon>Placobranchoidea</taxon>
        <taxon>Plakobranchidae</taxon>
        <taxon>Plakobranchus</taxon>
    </lineage>
</organism>
<feature type="compositionally biased region" description="Basic and acidic residues" evidence="2">
    <location>
        <begin position="157"/>
        <end position="166"/>
    </location>
</feature>
<feature type="compositionally biased region" description="Low complexity" evidence="2">
    <location>
        <begin position="431"/>
        <end position="440"/>
    </location>
</feature>
<gene>
    <name evidence="3" type="ORF">PoB_000636200</name>
</gene>
<reference evidence="3 4" key="1">
    <citation type="journal article" date="2021" name="Elife">
        <title>Chloroplast acquisition without the gene transfer in kleptoplastic sea slugs, Plakobranchus ocellatus.</title>
        <authorList>
            <person name="Maeda T."/>
            <person name="Takahashi S."/>
            <person name="Yoshida T."/>
            <person name="Shimamura S."/>
            <person name="Takaki Y."/>
            <person name="Nagai Y."/>
            <person name="Toyoda A."/>
            <person name="Suzuki Y."/>
            <person name="Arimoto A."/>
            <person name="Ishii H."/>
            <person name="Satoh N."/>
            <person name="Nishiyama T."/>
            <person name="Hasebe M."/>
            <person name="Maruyama T."/>
            <person name="Minagawa J."/>
            <person name="Obokata J."/>
            <person name="Shigenobu S."/>
        </authorList>
    </citation>
    <scope>NUCLEOTIDE SEQUENCE [LARGE SCALE GENOMIC DNA]</scope>
</reference>
<feature type="region of interest" description="Disordered" evidence="2">
    <location>
        <begin position="380"/>
        <end position="540"/>
    </location>
</feature>